<keyword evidence="2 4" id="KW-0251">Elongation factor</keyword>
<dbReference type="PROSITE" id="PS00824">
    <property type="entry name" value="EF1BD_1"/>
    <property type="match status" value="1"/>
</dbReference>
<accession>A0AAN9Y9K6</accession>
<dbReference type="FunFam" id="3.30.70.60:FF:000001">
    <property type="entry name" value="Elongation factor 1-beta 1 like"/>
    <property type="match status" value="1"/>
</dbReference>
<dbReference type="InterPro" id="IPR018940">
    <property type="entry name" value="EF-1_beta_acid_region_euk"/>
</dbReference>
<feature type="domain" description="Translation elongation factor EF1B beta/delta subunit guanine nucleotide exchange" evidence="5">
    <location>
        <begin position="131"/>
        <end position="217"/>
    </location>
</feature>
<dbReference type="Pfam" id="PF00736">
    <property type="entry name" value="EF1_GNE"/>
    <property type="match status" value="1"/>
</dbReference>
<dbReference type="SMART" id="SM00888">
    <property type="entry name" value="EF1_GNE"/>
    <property type="match status" value="1"/>
</dbReference>
<dbReference type="SUPFAM" id="SSF54984">
    <property type="entry name" value="eEF-1beta-like"/>
    <property type="match status" value="1"/>
</dbReference>
<dbReference type="Pfam" id="PF10587">
    <property type="entry name" value="EF-1_beta_acid"/>
    <property type="match status" value="1"/>
</dbReference>
<dbReference type="GO" id="GO:0005829">
    <property type="term" value="C:cytosol"/>
    <property type="evidence" value="ECO:0007669"/>
    <property type="project" value="TreeGrafter"/>
</dbReference>
<gene>
    <name evidence="7" type="ORF">V9T40_004449</name>
</gene>
<dbReference type="InterPro" id="IPR049720">
    <property type="entry name" value="EF1B_bsu/dsu"/>
</dbReference>
<evidence type="ECO:0008006" key="9">
    <source>
        <dbReference type="Google" id="ProtNLM"/>
    </source>
</evidence>
<dbReference type="SMART" id="SM01182">
    <property type="entry name" value="EF-1_beta_acid"/>
    <property type="match status" value="1"/>
</dbReference>
<dbReference type="PANTHER" id="PTHR11595">
    <property type="entry name" value="EF-HAND AND COILED-COIL DOMAIN-CONTAINING FAMILY MEMBER"/>
    <property type="match status" value="1"/>
</dbReference>
<evidence type="ECO:0000256" key="4">
    <source>
        <dbReference type="RuleBase" id="RU003791"/>
    </source>
</evidence>
<evidence type="ECO:0000256" key="3">
    <source>
        <dbReference type="ARBA" id="ARBA00022917"/>
    </source>
</evidence>
<dbReference type="InterPro" id="IPR036282">
    <property type="entry name" value="Glutathione-S-Trfase_C_sf"/>
</dbReference>
<dbReference type="GO" id="GO:0005085">
    <property type="term" value="F:guanyl-nucleotide exchange factor activity"/>
    <property type="evidence" value="ECO:0007669"/>
    <property type="project" value="TreeGrafter"/>
</dbReference>
<dbReference type="GO" id="GO:0003746">
    <property type="term" value="F:translation elongation factor activity"/>
    <property type="evidence" value="ECO:0007669"/>
    <property type="project" value="UniProtKB-KW"/>
</dbReference>
<keyword evidence="3 4" id="KW-0648">Protein biosynthesis</keyword>
<evidence type="ECO:0000313" key="7">
    <source>
        <dbReference type="EMBL" id="KAK7604176.1"/>
    </source>
</evidence>
<dbReference type="AlphaFoldDB" id="A0AAN9Y9K6"/>
<name>A0AAN9Y9K6_9HEMI</name>
<evidence type="ECO:0000259" key="5">
    <source>
        <dbReference type="SMART" id="SM00888"/>
    </source>
</evidence>
<dbReference type="Gene3D" id="1.20.1050.130">
    <property type="match status" value="1"/>
</dbReference>
<evidence type="ECO:0000256" key="1">
    <source>
        <dbReference type="ARBA" id="ARBA00007411"/>
    </source>
</evidence>
<evidence type="ECO:0000313" key="8">
    <source>
        <dbReference type="Proteomes" id="UP001367676"/>
    </source>
</evidence>
<dbReference type="InterPro" id="IPR014038">
    <property type="entry name" value="EF1B_bsu/dsu_GNE"/>
</dbReference>
<protein>
    <recommendedName>
        <fullName evidence="9">Elongation factor 1-beta</fullName>
    </recommendedName>
</protein>
<sequence length="217" mass="24193">MTISETLKSLDSYLADRSYIEGYQPSQADVTILGVLKSAPTSATPNILRWYNHIQSYKPDERKKFTQKSLSSGVSKIISSCDKAAAPADDDDDVDLFGSDDEEDAEAERLKEERLKAYAEKKTKKPAVIAKSSIVLDVKPWDDETDMKAMETQVRTIVIDGLVWGASKLVPVGYGINKLQIMCVVEDDKVSVDDLVEKIQEYEDYVQSVDIAAFNKI</sequence>
<dbReference type="InterPro" id="IPR001326">
    <property type="entry name" value="Transl_elong_EF1B_B/D_CS"/>
</dbReference>
<proteinExistence type="inferred from homology"/>
<dbReference type="CDD" id="cd00292">
    <property type="entry name" value="EF1B"/>
    <property type="match status" value="1"/>
</dbReference>
<dbReference type="EMBL" id="JBBCAQ010000004">
    <property type="protein sequence ID" value="KAK7604176.1"/>
    <property type="molecule type" value="Genomic_DNA"/>
</dbReference>
<dbReference type="Proteomes" id="UP001367676">
    <property type="component" value="Unassembled WGS sequence"/>
</dbReference>
<dbReference type="GO" id="GO:0005853">
    <property type="term" value="C:eukaryotic translation elongation factor 1 complex"/>
    <property type="evidence" value="ECO:0007669"/>
    <property type="project" value="InterPro"/>
</dbReference>
<dbReference type="PANTHER" id="PTHR11595:SF21">
    <property type="entry name" value="ELONGATION FACTOR 1-BETA"/>
    <property type="match status" value="1"/>
</dbReference>
<evidence type="ECO:0000259" key="6">
    <source>
        <dbReference type="SMART" id="SM01182"/>
    </source>
</evidence>
<dbReference type="SUPFAM" id="SSF47616">
    <property type="entry name" value="GST C-terminal domain-like"/>
    <property type="match status" value="1"/>
</dbReference>
<keyword evidence="8" id="KW-1185">Reference proteome</keyword>
<feature type="domain" description="Elongation factor 1 beta central acidic region eukaryote" evidence="6">
    <location>
        <begin position="96"/>
        <end position="122"/>
    </location>
</feature>
<reference evidence="7 8" key="1">
    <citation type="submission" date="2024-03" db="EMBL/GenBank/DDBJ databases">
        <title>Adaptation during the transition from Ophiocordyceps entomopathogen to insect associate is accompanied by gene loss and intensified selection.</title>
        <authorList>
            <person name="Ward C.M."/>
            <person name="Onetto C.A."/>
            <person name="Borneman A.R."/>
        </authorList>
    </citation>
    <scope>NUCLEOTIDE SEQUENCE [LARGE SCALE GENOMIC DNA]</scope>
    <source>
        <strain evidence="7">AWRI1</strain>
        <tissue evidence="7">Single Adult Female</tissue>
    </source>
</reference>
<evidence type="ECO:0000256" key="2">
    <source>
        <dbReference type="ARBA" id="ARBA00022768"/>
    </source>
</evidence>
<comment type="caution">
    <text evidence="7">The sequence shown here is derived from an EMBL/GenBank/DDBJ whole genome shotgun (WGS) entry which is preliminary data.</text>
</comment>
<comment type="similarity">
    <text evidence="1 4">Belongs to the EF-1-beta/EF-1-delta family.</text>
</comment>
<organism evidence="7 8">
    <name type="scientific">Parthenolecanium corni</name>
    <dbReference type="NCBI Taxonomy" id="536013"/>
    <lineage>
        <taxon>Eukaryota</taxon>
        <taxon>Metazoa</taxon>
        <taxon>Ecdysozoa</taxon>
        <taxon>Arthropoda</taxon>
        <taxon>Hexapoda</taxon>
        <taxon>Insecta</taxon>
        <taxon>Pterygota</taxon>
        <taxon>Neoptera</taxon>
        <taxon>Paraneoptera</taxon>
        <taxon>Hemiptera</taxon>
        <taxon>Sternorrhyncha</taxon>
        <taxon>Coccoidea</taxon>
        <taxon>Coccidae</taxon>
        <taxon>Parthenolecanium</taxon>
    </lineage>
</organism>
<dbReference type="Gene3D" id="3.30.70.60">
    <property type="match status" value="1"/>
</dbReference>
<dbReference type="PROSITE" id="PS00825">
    <property type="entry name" value="EF1BD_2"/>
    <property type="match status" value="1"/>
</dbReference>
<dbReference type="InterPro" id="IPR014717">
    <property type="entry name" value="Transl_elong_EF1B/ribsomal_bS6"/>
</dbReference>
<dbReference type="InterPro" id="IPR036219">
    <property type="entry name" value="eEF-1beta-like_sf"/>
</dbReference>